<sequence length="94" mass="10411">MASATVGQASKAGVSPLVIQLIGKYIGIVLEGIQVLHNLENVSHPQNLRDTFEVLPKIIMELNEGELSNKVRALKNRLFQVLCPHLPVVLEFNR</sequence>
<name>A0A3P9JEG2_ORYLA</name>
<reference key="1">
    <citation type="journal article" date="2007" name="Nature">
        <title>The medaka draft genome and insights into vertebrate genome evolution.</title>
        <authorList>
            <person name="Kasahara M."/>
            <person name="Naruse K."/>
            <person name="Sasaki S."/>
            <person name="Nakatani Y."/>
            <person name="Qu W."/>
            <person name="Ahsan B."/>
            <person name="Yamada T."/>
            <person name="Nagayasu Y."/>
            <person name="Doi K."/>
            <person name="Kasai Y."/>
            <person name="Jindo T."/>
            <person name="Kobayashi D."/>
            <person name="Shimada A."/>
            <person name="Toyoda A."/>
            <person name="Kuroki Y."/>
            <person name="Fujiyama A."/>
            <person name="Sasaki T."/>
            <person name="Shimizu A."/>
            <person name="Asakawa S."/>
            <person name="Shimizu N."/>
            <person name="Hashimoto S."/>
            <person name="Yang J."/>
            <person name="Lee Y."/>
            <person name="Matsushima K."/>
            <person name="Sugano S."/>
            <person name="Sakaizumi M."/>
            <person name="Narita T."/>
            <person name="Ohishi K."/>
            <person name="Haga S."/>
            <person name="Ohta F."/>
            <person name="Nomoto H."/>
            <person name="Nogata K."/>
            <person name="Morishita T."/>
            <person name="Endo T."/>
            <person name="Shin-I T."/>
            <person name="Takeda H."/>
            <person name="Morishita S."/>
            <person name="Kohara Y."/>
        </authorList>
    </citation>
    <scope>NUCLEOTIDE SEQUENCE [LARGE SCALE GENOMIC DNA]</scope>
    <source>
        <strain>Hd-rR</strain>
    </source>
</reference>
<reference evidence="1" key="3">
    <citation type="submission" date="2025-08" db="UniProtKB">
        <authorList>
            <consortium name="Ensembl"/>
        </authorList>
    </citation>
    <scope>IDENTIFICATION</scope>
    <source>
        <strain evidence="1">HSOK</strain>
    </source>
</reference>
<dbReference type="AlphaFoldDB" id="A0A3P9JEG2"/>
<accession>A0A3P9JEG2</accession>
<protein>
    <submittedName>
        <fullName evidence="1">Uncharacterized protein</fullName>
    </submittedName>
</protein>
<organism evidence="1 2">
    <name type="scientific">Oryzias latipes</name>
    <name type="common">Japanese rice fish</name>
    <name type="synonym">Japanese killifish</name>
    <dbReference type="NCBI Taxonomy" id="8090"/>
    <lineage>
        <taxon>Eukaryota</taxon>
        <taxon>Metazoa</taxon>
        <taxon>Chordata</taxon>
        <taxon>Craniata</taxon>
        <taxon>Vertebrata</taxon>
        <taxon>Euteleostomi</taxon>
        <taxon>Actinopterygii</taxon>
        <taxon>Neopterygii</taxon>
        <taxon>Teleostei</taxon>
        <taxon>Neoteleostei</taxon>
        <taxon>Acanthomorphata</taxon>
        <taxon>Ovalentaria</taxon>
        <taxon>Atherinomorphae</taxon>
        <taxon>Beloniformes</taxon>
        <taxon>Adrianichthyidae</taxon>
        <taxon>Oryziinae</taxon>
        <taxon>Oryzias</taxon>
    </lineage>
</organism>
<evidence type="ECO:0000313" key="1">
    <source>
        <dbReference type="Ensembl" id="ENSORLP00015030682.1"/>
    </source>
</evidence>
<proteinExistence type="predicted"/>
<reference evidence="1" key="4">
    <citation type="submission" date="2025-09" db="UniProtKB">
        <authorList>
            <consortium name="Ensembl"/>
        </authorList>
    </citation>
    <scope>IDENTIFICATION</scope>
    <source>
        <strain evidence="1">HSOK</strain>
    </source>
</reference>
<dbReference type="Ensembl" id="ENSORLT00015033137.1">
    <property type="protein sequence ID" value="ENSORLP00015030682.1"/>
    <property type="gene ID" value="ENSORLG00015014506.1"/>
</dbReference>
<reference evidence="1 2" key="2">
    <citation type="submission" date="2017-04" db="EMBL/GenBank/DDBJ databases">
        <title>CpG methylation of centromeres and impact of large insertions on vertebrate speciation.</title>
        <authorList>
            <person name="Ichikawa K."/>
            <person name="Yoshimura J."/>
            <person name="Morishita S."/>
        </authorList>
    </citation>
    <scope>NUCLEOTIDE SEQUENCE</scope>
    <source>
        <strain evidence="1 2">HSOK</strain>
    </source>
</reference>
<evidence type="ECO:0000313" key="2">
    <source>
        <dbReference type="Proteomes" id="UP000265200"/>
    </source>
</evidence>
<dbReference type="Proteomes" id="UP000265200">
    <property type="component" value="Chromosome 18"/>
</dbReference>